<dbReference type="EMBL" id="FXYF01000006">
    <property type="protein sequence ID" value="SMX42640.1"/>
    <property type="molecule type" value="Genomic_DNA"/>
</dbReference>
<sequence>MRTPLLMIARVILVEHWAETWGITSDSPGAQQECVRTKDDTSELRIYAPKMVRLFGPTV</sequence>
<organism evidence="1 2">
    <name type="scientific">Maliponia aquimaris</name>
    <dbReference type="NCBI Taxonomy" id="1673631"/>
    <lineage>
        <taxon>Bacteria</taxon>
        <taxon>Pseudomonadati</taxon>
        <taxon>Pseudomonadota</taxon>
        <taxon>Alphaproteobacteria</taxon>
        <taxon>Rhodobacterales</taxon>
        <taxon>Paracoccaceae</taxon>
        <taxon>Maliponia</taxon>
    </lineage>
</organism>
<evidence type="ECO:0000313" key="2">
    <source>
        <dbReference type="Proteomes" id="UP000207598"/>
    </source>
</evidence>
<keyword evidence="2" id="KW-1185">Reference proteome</keyword>
<dbReference type="AlphaFoldDB" id="A0A238KIU2"/>
<reference evidence="1 2" key="1">
    <citation type="submission" date="2017-05" db="EMBL/GenBank/DDBJ databases">
        <authorList>
            <person name="Song R."/>
            <person name="Chenine A.L."/>
            <person name="Ruprecht R.M."/>
        </authorList>
    </citation>
    <scope>NUCLEOTIDE SEQUENCE [LARGE SCALE GENOMIC DNA]</scope>
    <source>
        <strain evidence="1 2">CECT 8898</strain>
    </source>
</reference>
<proteinExistence type="predicted"/>
<evidence type="ECO:0000313" key="1">
    <source>
        <dbReference type="EMBL" id="SMX42640.1"/>
    </source>
</evidence>
<name>A0A238KIU2_9RHOB</name>
<accession>A0A238KIU2</accession>
<dbReference type="Proteomes" id="UP000207598">
    <property type="component" value="Unassembled WGS sequence"/>
</dbReference>
<protein>
    <submittedName>
        <fullName evidence="1">Uncharacterized protein</fullName>
    </submittedName>
</protein>
<gene>
    <name evidence="1" type="ORF">MAA8898_02674</name>
</gene>